<proteinExistence type="predicted"/>
<evidence type="ECO:0008006" key="3">
    <source>
        <dbReference type="Google" id="ProtNLM"/>
    </source>
</evidence>
<dbReference type="Proteomes" id="UP000823637">
    <property type="component" value="Unassembled WGS sequence"/>
</dbReference>
<evidence type="ECO:0000313" key="1">
    <source>
        <dbReference type="EMBL" id="MBO8447057.1"/>
    </source>
</evidence>
<gene>
    <name evidence="1" type="ORF">IAC32_04865</name>
</gene>
<accession>A0A9D9EFN4</accession>
<sequence>MNRTWLAICGMIAAVSLQSCDSGDIYPAEDPSAMTRTLDIRGTFIGNNTVPSDRDRKLMVFTYPEGAGESNRSVRINSIGDGETTVSVSLVPSNASNFVMAITDQGNSVMYEICSGKFETGTADAEVDVGNVDMLAYNRLQTQLYDQSCTSCHGSANPSAGLVLDAGVSYMNTVNHATANGSGTIIKPFDIPASVMASKLGDPDDFHSRFSTLKANDTELLRAWILAGAKSD</sequence>
<organism evidence="1 2">
    <name type="scientific">Candidatus Enterocola intestinipullorum</name>
    <dbReference type="NCBI Taxonomy" id="2840783"/>
    <lineage>
        <taxon>Bacteria</taxon>
        <taxon>Pseudomonadati</taxon>
        <taxon>Bacteroidota</taxon>
        <taxon>Bacteroidia</taxon>
        <taxon>Bacteroidales</taxon>
        <taxon>Candidatus Enterocola</taxon>
    </lineage>
</organism>
<dbReference type="AlphaFoldDB" id="A0A9D9EFN4"/>
<dbReference type="EMBL" id="JADIMR010000073">
    <property type="protein sequence ID" value="MBO8447057.1"/>
    <property type="molecule type" value="Genomic_DNA"/>
</dbReference>
<name>A0A9D9EFN4_9BACT</name>
<comment type="caution">
    <text evidence="1">The sequence shown here is derived from an EMBL/GenBank/DDBJ whole genome shotgun (WGS) entry which is preliminary data.</text>
</comment>
<dbReference type="PROSITE" id="PS51257">
    <property type="entry name" value="PROKAR_LIPOPROTEIN"/>
    <property type="match status" value="1"/>
</dbReference>
<reference evidence="1" key="1">
    <citation type="submission" date="2020-10" db="EMBL/GenBank/DDBJ databases">
        <authorList>
            <person name="Gilroy R."/>
        </authorList>
    </citation>
    <scope>NUCLEOTIDE SEQUENCE</scope>
    <source>
        <strain evidence="1">D3-1215</strain>
    </source>
</reference>
<protein>
    <recommendedName>
        <fullName evidence="3">Cytochrome c domain-containing protein</fullName>
    </recommendedName>
</protein>
<reference evidence="1" key="2">
    <citation type="journal article" date="2021" name="PeerJ">
        <title>Extensive microbial diversity within the chicken gut microbiome revealed by metagenomics and culture.</title>
        <authorList>
            <person name="Gilroy R."/>
            <person name="Ravi A."/>
            <person name="Getino M."/>
            <person name="Pursley I."/>
            <person name="Horton D.L."/>
            <person name="Alikhan N.F."/>
            <person name="Baker D."/>
            <person name="Gharbi K."/>
            <person name="Hall N."/>
            <person name="Watson M."/>
            <person name="Adriaenssens E.M."/>
            <person name="Foster-Nyarko E."/>
            <person name="Jarju S."/>
            <person name="Secka A."/>
            <person name="Antonio M."/>
            <person name="Oren A."/>
            <person name="Chaudhuri R.R."/>
            <person name="La Ragione R."/>
            <person name="Hildebrand F."/>
            <person name="Pallen M.J."/>
        </authorList>
    </citation>
    <scope>NUCLEOTIDE SEQUENCE</scope>
    <source>
        <strain evidence="1">D3-1215</strain>
    </source>
</reference>
<evidence type="ECO:0000313" key="2">
    <source>
        <dbReference type="Proteomes" id="UP000823637"/>
    </source>
</evidence>